<sequence length="103" mass="11679">MLNLTKILMTTKKFVMTLVLLMAVLIPAHADPRIVSDLTRNIENNIAMQMQEAVDSLKSDLSLSIQFQIAEMLFQQQLSSILSDDEQIDVDNGTRVVDEREDK</sequence>
<organism evidence="2 3">
    <name type="scientific">Shewanella surugensis</name>
    <dbReference type="NCBI Taxonomy" id="212020"/>
    <lineage>
        <taxon>Bacteria</taxon>
        <taxon>Pseudomonadati</taxon>
        <taxon>Pseudomonadota</taxon>
        <taxon>Gammaproteobacteria</taxon>
        <taxon>Alteromonadales</taxon>
        <taxon>Shewanellaceae</taxon>
        <taxon>Shewanella</taxon>
    </lineage>
</organism>
<evidence type="ECO:0000256" key="1">
    <source>
        <dbReference type="SAM" id="SignalP"/>
    </source>
</evidence>
<feature type="signal peptide" evidence="1">
    <location>
        <begin position="1"/>
        <end position="30"/>
    </location>
</feature>
<proteinExistence type="predicted"/>
<comment type="caution">
    <text evidence="2">The sequence shown here is derived from an EMBL/GenBank/DDBJ whole genome shotgun (WGS) entry which is preliminary data.</text>
</comment>
<gene>
    <name evidence="2" type="ORF">L2764_18500</name>
</gene>
<dbReference type="Proteomes" id="UP001203423">
    <property type="component" value="Unassembled WGS sequence"/>
</dbReference>
<keyword evidence="1" id="KW-0732">Signal</keyword>
<reference evidence="2 3" key="1">
    <citation type="submission" date="2022-01" db="EMBL/GenBank/DDBJ databases">
        <title>Whole genome-based taxonomy of the Shewanellaceae.</title>
        <authorList>
            <person name="Martin-Rodriguez A.J."/>
        </authorList>
    </citation>
    <scope>NUCLEOTIDE SEQUENCE [LARGE SCALE GENOMIC DNA]</scope>
    <source>
        <strain evidence="2 3">DSM 17177</strain>
    </source>
</reference>
<keyword evidence="3" id="KW-1185">Reference proteome</keyword>
<feature type="chain" id="PRO_5045329268" evidence="1">
    <location>
        <begin position="31"/>
        <end position="103"/>
    </location>
</feature>
<name>A0ABT0LFE7_9GAMM</name>
<evidence type="ECO:0000313" key="3">
    <source>
        <dbReference type="Proteomes" id="UP001203423"/>
    </source>
</evidence>
<dbReference type="RefSeq" id="WP_248941808.1">
    <property type="nucleotide sequence ID" value="NZ_JAKIKS010000087.1"/>
</dbReference>
<evidence type="ECO:0000313" key="2">
    <source>
        <dbReference type="EMBL" id="MCL1126419.1"/>
    </source>
</evidence>
<dbReference type="EMBL" id="JAKIKS010000087">
    <property type="protein sequence ID" value="MCL1126419.1"/>
    <property type="molecule type" value="Genomic_DNA"/>
</dbReference>
<accession>A0ABT0LFE7</accession>
<protein>
    <submittedName>
        <fullName evidence="2">Uncharacterized protein</fullName>
    </submittedName>
</protein>